<feature type="region of interest" description="Disordered" evidence="1">
    <location>
        <begin position="98"/>
        <end position="126"/>
    </location>
</feature>
<evidence type="ECO:0000313" key="3">
    <source>
        <dbReference type="EMBL" id="KAK8078011.1"/>
    </source>
</evidence>
<feature type="domain" description="YTH" evidence="2">
    <location>
        <begin position="179"/>
        <end position="236"/>
    </location>
</feature>
<sequence length="431" mass="47905">MKINIFKAQILDYVSSALCLAILITRITLERPSLQARRCRRRRNLNCHLCFFHEPDNQGQQELRGEHEERRVSFSLSPSPPKTLFGLELGLITNRDLPTKARRTSPAGPESQPTGGTEDDPPPRSRPIRVQVALVGVATEVAAQSRPEVSPISWLSYPNPSWPAYPITDIDLGENGETSFFMIRSVDTRNIFTCWDDNLWATSPVERGNFLVDTFDTSGKVALSFSANASHAIQGCVIYFGGSDQPLPRDEVAHRLGARRPCRQAPWSRPEPGASCSRKDPMARLMKLLALGYFERSKISYHDDGEKGLGPTVAHTVTRVPSRDWLYPKGEVRYSMHATSSGLMIKDGVIVISMSFWKGLDAVTCSLLECEVLATTPHRKVGGIIWTNGPNWGLIRGADEKFVASRSGLPGVETGRKNLRIAYFAFLQVNL</sequence>
<evidence type="ECO:0000259" key="2">
    <source>
        <dbReference type="Pfam" id="PF04146"/>
    </source>
</evidence>
<organism evidence="3 4">
    <name type="scientific">Apiospora saccharicola</name>
    <dbReference type="NCBI Taxonomy" id="335842"/>
    <lineage>
        <taxon>Eukaryota</taxon>
        <taxon>Fungi</taxon>
        <taxon>Dikarya</taxon>
        <taxon>Ascomycota</taxon>
        <taxon>Pezizomycotina</taxon>
        <taxon>Sordariomycetes</taxon>
        <taxon>Xylariomycetidae</taxon>
        <taxon>Amphisphaeriales</taxon>
        <taxon>Apiosporaceae</taxon>
        <taxon>Apiospora</taxon>
    </lineage>
</organism>
<dbReference type="Proteomes" id="UP001446871">
    <property type="component" value="Unassembled WGS sequence"/>
</dbReference>
<proteinExistence type="predicted"/>
<dbReference type="InterPro" id="IPR007275">
    <property type="entry name" value="YTH_domain"/>
</dbReference>
<accession>A0ABR1W3G2</accession>
<reference evidence="3 4" key="1">
    <citation type="submission" date="2023-01" db="EMBL/GenBank/DDBJ databases">
        <title>Analysis of 21 Apiospora genomes using comparative genomics revels a genus with tremendous synthesis potential of carbohydrate active enzymes and secondary metabolites.</title>
        <authorList>
            <person name="Sorensen T."/>
        </authorList>
    </citation>
    <scope>NUCLEOTIDE SEQUENCE [LARGE SCALE GENOMIC DNA]</scope>
    <source>
        <strain evidence="3 4">CBS 83171</strain>
    </source>
</reference>
<name>A0ABR1W3G2_9PEZI</name>
<gene>
    <name evidence="3" type="ORF">PG996_004181</name>
</gene>
<keyword evidence="4" id="KW-1185">Reference proteome</keyword>
<dbReference type="Pfam" id="PF04146">
    <property type="entry name" value="YTH"/>
    <property type="match status" value="1"/>
</dbReference>
<evidence type="ECO:0000256" key="1">
    <source>
        <dbReference type="SAM" id="MobiDB-lite"/>
    </source>
</evidence>
<dbReference type="Gene3D" id="3.10.590.10">
    <property type="entry name" value="ph1033 like domains"/>
    <property type="match status" value="1"/>
</dbReference>
<dbReference type="EMBL" id="JAQQWM010000002">
    <property type="protein sequence ID" value="KAK8078011.1"/>
    <property type="molecule type" value="Genomic_DNA"/>
</dbReference>
<evidence type="ECO:0000313" key="4">
    <source>
        <dbReference type="Proteomes" id="UP001446871"/>
    </source>
</evidence>
<protein>
    <recommendedName>
        <fullName evidence="2">YTH domain-containing protein</fullName>
    </recommendedName>
</protein>
<comment type="caution">
    <text evidence="3">The sequence shown here is derived from an EMBL/GenBank/DDBJ whole genome shotgun (WGS) entry which is preliminary data.</text>
</comment>